<name>A0A507BN68_9FUNG</name>
<dbReference type="RefSeq" id="XP_031022974.1">
    <property type="nucleotide sequence ID" value="XM_031171040.1"/>
</dbReference>
<gene>
    <name evidence="5" type="ORF">SmJEL517_g05112</name>
</gene>
<organism evidence="5 6">
    <name type="scientific">Synchytrium microbalum</name>
    <dbReference type="NCBI Taxonomy" id="1806994"/>
    <lineage>
        <taxon>Eukaryota</taxon>
        <taxon>Fungi</taxon>
        <taxon>Fungi incertae sedis</taxon>
        <taxon>Chytridiomycota</taxon>
        <taxon>Chytridiomycota incertae sedis</taxon>
        <taxon>Chytridiomycetes</taxon>
        <taxon>Synchytriales</taxon>
        <taxon>Synchytriaceae</taxon>
        <taxon>Synchytrium</taxon>
    </lineage>
</organism>
<reference evidence="5 6" key="1">
    <citation type="journal article" date="2019" name="Sci. Rep.">
        <title>Comparative genomics of chytrid fungi reveal insights into the obligate biotrophic and pathogenic lifestyle of Synchytrium endobioticum.</title>
        <authorList>
            <person name="van de Vossenberg B.T.L.H."/>
            <person name="Warris S."/>
            <person name="Nguyen H.D.T."/>
            <person name="van Gent-Pelzer M.P.E."/>
            <person name="Joly D.L."/>
            <person name="van de Geest H.C."/>
            <person name="Bonants P.J.M."/>
            <person name="Smith D.S."/>
            <person name="Levesque C.A."/>
            <person name="van der Lee T.A.J."/>
        </authorList>
    </citation>
    <scope>NUCLEOTIDE SEQUENCE [LARGE SCALE GENOMIC DNA]</scope>
    <source>
        <strain evidence="5 6">JEL517</strain>
    </source>
</reference>
<sequence length="486" mass="53736">MGKQRDSPLVKSCRVVARCRFRKSQEPEHRHSVEKFKEWNVTITCKNPGADLPDEAKDMPYVQCVIFHPHPDFGLGPQVRTSAPYRFEAHGYVPHEMMVEVHFVEGPFLKTMAPIRFEGSDIKKDAKRWSYYDKEEDKVFSGFTENFRQLLIQGNLLQTPRNSPSPPDTTAGSTPKRKHPALQRGKIKSSSPAVTTAADSSSKRSSLSKEIVYEESYDSDDSIHSNHSTSKESSSTSPPITRGHAASGATTTNGATSNGHNIKSKPSSVASNGKQKSSSSSSHPVVIVRSSTTASSPSTAKRKRTVEDDDSDASSKGGDAGTKRAKSEPLSSNKETVIVNEQAAVMKVKQGVVAMNVEQEMVNGDDGSEEDDDRVFHDPTGKSFTLNDVFERIERLDLEGRPVVDLMILIKRAKDASPSVFYSFDPDSEVLQSQLTNKKLVAKISSGPFDFDLNSLPDQTVLDLWQLLDQAEEKGRDAWWTNKTRK</sequence>
<comment type="caution">
    <text evidence="5">The sequence shown here is derived from an EMBL/GenBank/DDBJ whole genome shotgun (WGS) entry which is preliminary data.</text>
</comment>
<dbReference type="EMBL" id="QEAO01000042">
    <property type="protein sequence ID" value="TPX31580.1"/>
    <property type="molecule type" value="Genomic_DNA"/>
</dbReference>
<evidence type="ECO:0000259" key="4">
    <source>
        <dbReference type="PROSITE" id="PS51037"/>
    </source>
</evidence>
<feature type="compositionally biased region" description="Low complexity" evidence="3">
    <location>
        <begin position="225"/>
        <end position="299"/>
    </location>
</feature>
<feature type="compositionally biased region" description="Polar residues" evidence="3">
    <location>
        <begin position="188"/>
        <end position="199"/>
    </location>
</feature>
<evidence type="ECO:0000256" key="2">
    <source>
        <dbReference type="PROSITE-ProRule" id="PRU00376"/>
    </source>
</evidence>
<accession>A0A507BN68</accession>
<evidence type="ECO:0000256" key="3">
    <source>
        <dbReference type="SAM" id="MobiDB-lite"/>
    </source>
</evidence>
<dbReference type="OrthoDB" id="10597886at2759"/>
<keyword evidence="6" id="KW-1185">Reference proteome</keyword>
<evidence type="ECO:0000313" key="6">
    <source>
        <dbReference type="Proteomes" id="UP000319731"/>
    </source>
</evidence>
<comment type="subcellular location">
    <subcellularLocation>
        <location evidence="2">Nucleus</location>
    </subcellularLocation>
</comment>
<dbReference type="AlphaFoldDB" id="A0A507BN68"/>
<dbReference type="InterPro" id="IPR038704">
    <property type="entry name" value="YEAST_sf"/>
</dbReference>
<dbReference type="Pfam" id="PF03366">
    <property type="entry name" value="YEATS"/>
    <property type="match status" value="1"/>
</dbReference>
<feature type="domain" description="YEATS" evidence="4">
    <location>
        <begin position="5"/>
        <end position="154"/>
    </location>
</feature>
<dbReference type="Gene3D" id="2.60.40.1970">
    <property type="entry name" value="YEATS domain"/>
    <property type="match status" value="1"/>
</dbReference>
<dbReference type="Proteomes" id="UP000319731">
    <property type="component" value="Unassembled WGS sequence"/>
</dbReference>
<protein>
    <recommendedName>
        <fullName evidence="4">YEATS domain-containing protein</fullName>
    </recommendedName>
</protein>
<dbReference type="InterPro" id="IPR055129">
    <property type="entry name" value="YEATS_dom"/>
</dbReference>
<dbReference type="GO" id="GO:0005634">
    <property type="term" value="C:nucleus"/>
    <property type="evidence" value="ECO:0007669"/>
    <property type="project" value="UniProtKB-SubCell"/>
</dbReference>
<dbReference type="PROSITE" id="PS51037">
    <property type="entry name" value="YEATS"/>
    <property type="match status" value="1"/>
</dbReference>
<feature type="region of interest" description="Disordered" evidence="3">
    <location>
        <begin position="155"/>
        <end position="335"/>
    </location>
</feature>
<feature type="compositionally biased region" description="Basic residues" evidence="3">
    <location>
        <begin position="175"/>
        <end position="187"/>
    </location>
</feature>
<proteinExistence type="predicted"/>
<keyword evidence="1 2" id="KW-0539">Nucleus</keyword>
<evidence type="ECO:0000256" key="1">
    <source>
        <dbReference type="ARBA" id="ARBA00023242"/>
    </source>
</evidence>
<feature type="compositionally biased region" description="Polar residues" evidence="3">
    <location>
        <begin position="155"/>
        <end position="173"/>
    </location>
</feature>
<dbReference type="GeneID" id="42006337"/>
<evidence type="ECO:0000313" key="5">
    <source>
        <dbReference type="EMBL" id="TPX31580.1"/>
    </source>
</evidence>